<dbReference type="InterPro" id="IPR032675">
    <property type="entry name" value="LRR_dom_sf"/>
</dbReference>
<dbReference type="InterPro" id="IPR001611">
    <property type="entry name" value="Leu-rich_rpt"/>
</dbReference>
<dbReference type="SUPFAM" id="SSF52058">
    <property type="entry name" value="L domain-like"/>
    <property type="match status" value="2"/>
</dbReference>
<feature type="compositionally biased region" description="Polar residues" evidence="6">
    <location>
        <begin position="38"/>
        <end position="49"/>
    </location>
</feature>
<evidence type="ECO:0000259" key="8">
    <source>
        <dbReference type="Pfam" id="PF23598"/>
    </source>
</evidence>
<dbReference type="FunFam" id="3.80.10.10:FF:000905">
    <property type="entry name" value="Receptor-like protein kinase 7"/>
    <property type="match status" value="1"/>
</dbReference>
<dbReference type="InterPro" id="IPR051848">
    <property type="entry name" value="PGIP"/>
</dbReference>
<organism evidence="9 10">
    <name type="scientific">Acer negundo</name>
    <name type="common">Box elder</name>
    <dbReference type="NCBI Taxonomy" id="4023"/>
    <lineage>
        <taxon>Eukaryota</taxon>
        <taxon>Viridiplantae</taxon>
        <taxon>Streptophyta</taxon>
        <taxon>Embryophyta</taxon>
        <taxon>Tracheophyta</taxon>
        <taxon>Spermatophyta</taxon>
        <taxon>Magnoliopsida</taxon>
        <taxon>eudicotyledons</taxon>
        <taxon>Gunneridae</taxon>
        <taxon>Pentapetalae</taxon>
        <taxon>rosids</taxon>
        <taxon>malvids</taxon>
        <taxon>Sapindales</taxon>
        <taxon>Sapindaceae</taxon>
        <taxon>Hippocastanoideae</taxon>
        <taxon>Acereae</taxon>
        <taxon>Acer</taxon>
    </lineage>
</organism>
<evidence type="ECO:0000256" key="2">
    <source>
        <dbReference type="ARBA" id="ARBA00022614"/>
    </source>
</evidence>
<feature type="compositionally biased region" description="Polar residues" evidence="6">
    <location>
        <begin position="1"/>
        <end position="16"/>
    </location>
</feature>
<reference evidence="9" key="2">
    <citation type="submission" date="2023-02" db="EMBL/GenBank/DDBJ databases">
        <authorList>
            <person name="Swenson N.G."/>
            <person name="Wegrzyn J.L."/>
            <person name="Mcevoy S.L."/>
        </authorList>
    </citation>
    <scope>NUCLEOTIDE SEQUENCE</scope>
    <source>
        <strain evidence="9">91603</strain>
        <tissue evidence="9">Leaf</tissue>
    </source>
</reference>
<dbReference type="Pfam" id="PF08263">
    <property type="entry name" value="LRRNT_2"/>
    <property type="match status" value="1"/>
</dbReference>
<dbReference type="PANTHER" id="PTHR48059">
    <property type="entry name" value="POLYGALACTURONASE INHIBITOR 1"/>
    <property type="match status" value="1"/>
</dbReference>
<dbReference type="Pfam" id="PF00560">
    <property type="entry name" value="LRR_1"/>
    <property type="match status" value="2"/>
</dbReference>
<evidence type="ECO:0000256" key="6">
    <source>
        <dbReference type="SAM" id="MobiDB-lite"/>
    </source>
</evidence>
<dbReference type="InterPro" id="IPR013210">
    <property type="entry name" value="LRR_N_plant-typ"/>
</dbReference>
<proteinExistence type="inferred from homology"/>
<name>A0AAD5JI41_ACENE</name>
<comment type="subcellular location">
    <subcellularLocation>
        <location evidence="1">Cell envelope</location>
    </subcellularLocation>
</comment>
<dbReference type="AlphaFoldDB" id="A0AAD5JI41"/>
<dbReference type="EMBL" id="JAJSOW010000001">
    <property type="protein sequence ID" value="KAI9200988.1"/>
    <property type="molecule type" value="Genomic_DNA"/>
</dbReference>
<dbReference type="Proteomes" id="UP001064489">
    <property type="component" value="Chromosome 9"/>
</dbReference>
<keyword evidence="10" id="KW-1185">Reference proteome</keyword>
<comment type="caution">
    <text evidence="9">The sequence shown here is derived from an EMBL/GenBank/DDBJ whole genome shotgun (WGS) entry which is preliminary data.</text>
</comment>
<dbReference type="PANTHER" id="PTHR48059:SF30">
    <property type="entry name" value="OS06G0587000 PROTEIN"/>
    <property type="match status" value="1"/>
</dbReference>
<keyword evidence="2" id="KW-0433">Leucine-rich repeat</keyword>
<evidence type="ECO:0000256" key="1">
    <source>
        <dbReference type="ARBA" id="ARBA00004196"/>
    </source>
</evidence>
<feature type="region of interest" description="Disordered" evidence="6">
    <location>
        <begin position="1"/>
        <end position="49"/>
    </location>
</feature>
<reference evidence="9" key="1">
    <citation type="journal article" date="2022" name="Plant J.">
        <title>Strategies of tolerance reflected in two North American maple genomes.</title>
        <authorList>
            <person name="McEvoy S.L."/>
            <person name="Sezen U.U."/>
            <person name="Trouern-Trend A."/>
            <person name="McMahon S.M."/>
            <person name="Schaberg P.G."/>
            <person name="Yang J."/>
            <person name="Wegrzyn J.L."/>
            <person name="Swenson N.G."/>
        </authorList>
    </citation>
    <scope>NUCLEOTIDE SEQUENCE</scope>
    <source>
        <strain evidence="9">91603</strain>
    </source>
</reference>
<keyword evidence="3" id="KW-0732">Signal</keyword>
<protein>
    <submittedName>
        <fullName evidence="9">Uncharacterized protein</fullName>
    </submittedName>
</protein>
<dbReference type="InterPro" id="IPR055414">
    <property type="entry name" value="LRR_R13L4/SHOC2-like"/>
</dbReference>
<feature type="domain" description="Disease resistance R13L4/SHOC-2-like LRR" evidence="8">
    <location>
        <begin position="206"/>
        <end position="363"/>
    </location>
</feature>
<evidence type="ECO:0000259" key="7">
    <source>
        <dbReference type="Pfam" id="PF08263"/>
    </source>
</evidence>
<dbReference type="Gene3D" id="3.80.10.10">
    <property type="entry name" value="Ribonuclease Inhibitor"/>
    <property type="match status" value="3"/>
</dbReference>
<evidence type="ECO:0000256" key="4">
    <source>
        <dbReference type="ARBA" id="ARBA00022737"/>
    </source>
</evidence>
<sequence>MISCRNLTPPNRTANGNAGGVGECRRASWEGDERSGGDSESNSDSQASQPMSTANSSLFLFFFFSIFSCIKSDDLQIMLKLKTSLQESNPDVFSSWVSSGNMSNFMGITCNSDGFVKEIELSNQKLTGTLPLDSICQLQYLDKLSFGFNSLYGSVLKELNNCTKLQYLDLGNNFFSGSFPSISYLSELRFFYLNNSGVSGVFPWKSLENMTNLVVLSLGDNSFNPTPFPKEVVKLNKLNWLYLSNCSLEGRILQGIGNLTELVNLELSDNNISGEIPTGIGNLKKLWQLELYNNLLTGKFPVGFRNLSSLEKFDASTNKLEGDLSEVGFLSNLVTLQLFENQLSGEVPAELGKFQKLVNLSLYTNKLTGPLPQELGSWAEFDFIDVSENLLTGPIPPSMCKRGTMRGLLMLQNKFTGEIPASYANCVTLERFRVSNNSLTGIVPAGIWGLPGVKIIDIAMNQFEGPITQDIKNAKALGLLFAGYNRLSGELPEEITQATSFERIDLRSNLLQGKLPVLSLGLDTLLISNNHGSLPMKYLGKLKAMMNIGEAGGKLQYMDMGGSSYQYSILHITFEDIVYKIHMEAQIELNGDDQRWCSW</sequence>
<evidence type="ECO:0000313" key="10">
    <source>
        <dbReference type="Proteomes" id="UP001064489"/>
    </source>
</evidence>
<feature type="compositionally biased region" description="Basic and acidic residues" evidence="6">
    <location>
        <begin position="23"/>
        <end position="37"/>
    </location>
</feature>
<comment type="similarity">
    <text evidence="5">Belongs to the polygalacturonase-inhibiting protein family.</text>
</comment>
<keyword evidence="4" id="KW-0677">Repeat</keyword>
<evidence type="ECO:0000256" key="3">
    <source>
        <dbReference type="ARBA" id="ARBA00022729"/>
    </source>
</evidence>
<dbReference type="Pfam" id="PF23598">
    <property type="entry name" value="LRR_14"/>
    <property type="match status" value="1"/>
</dbReference>
<evidence type="ECO:0000256" key="5">
    <source>
        <dbReference type="ARBA" id="ARBA00038043"/>
    </source>
</evidence>
<evidence type="ECO:0000313" key="9">
    <source>
        <dbReference type="EMBL" id="KAI9200988.1"/>
    </source>
</evidence>
<gene>
    <name evidence="9" type="ORF">LWI28_016161</name>
</gene>
<accession>A0AAD5JI41</accession>
<feature type="domain" description="Leucine-rich repeat-containing N-terminal plant-type" evidence="7">
    <location>
        <begin position="72"/>
        <end position="111"/>
    </location>
</feature>